<dbReference type="Proteomes" id="UP000181873">
    <property type="component" value="Unassembled WGS sequence"/>
</dbReference>
<evidence type="ECO:0000313" key="2">
    <source>
        <dbReference type="EMBL" id="AZQ48645.1"/>
    </source>
</evidence>
<dbReference type="CDD" id="cd07762">
    <property type="entry name" value="CYTH-like_Pase_1"/>
    <property type="match status" value="1"/>
</dbReference>
<dbReference type="PROSITE" id="PS51707">
    <property type="entry name" value="CYTH"/>
    <property type="match status" value="1"/>
</dbReference>
<dbReference type="RefSeq" id="WP_048526705.1">
    <property type="nucleotide sequence ID" value="NZ_CBCSIO010000038.1"/>
</dbReference>
<reference evidence="3 4" key="1">
    <citation type="submission" date="2016-06" db="EMBL/GenBank/DDBJ databases">
        <title>First insights into the genetic diversity and population structure of in the Bacillus cereus group bacteria from diverse marine environments.</title>
        <authorList>
            <person name="Liu Y."/>
            <person name="Lai Q."/>
            <person name="Shao Z."/>
        </authorList>
    </citation>
    <scope>NUCLEOTIDE SEQUENCE [LARGE SCALE GENOMIC DNA]</scope>
    <source>
        <strain evidence="3 4">N35-10-2</strain>
    </source>
</reference>
<dbReference type="Pfam" id="PF01928">
    <property type="entry name" value="CYTH"/>
    <property type="match status" value="1"/>
</dbReference>
<dbReference type="InterPro" id="IPR009195">
    <property type="entry name" value="Uncharacterised_YjbK"/>
</dbReference>
<dbReference type="EMBL" id="MAOE01000004">
    <property type="protein sequence ID" value="OJD70771.1"/>
    <property type="molecule type" value="Genomic_DNA"/>
</dbReference>
<protein>
    <submittedName>
        <fullName evidence="3">CYTH domain-containing protein</fullName>
    </submittedName>
</protein>
<gene>
    <name evidence="3" type="ORF">BAU25_22875</name>
    <name evidence="2" type="ORF">EJW27_21275</name>
</gene>
<reference evidence="2 5" key="2">
    <citation type="submission" date="2018-12" db="EMBL/GenBank/DDBJ databases">
        <authorList>
            <person name="Wang H."/>
            <person name="Peng S."/>
            <person name="Yu X."/>
            <person name="Li X."/>
        </authorList>
    </citation>
    <scope>NUCLEOTIDE SEQUENCE [LARGE SCALE GENOMIC DNA]</scope>
    <source>
        <strain evidence="2 5">PFYN01</strain>
    </source>
</reference>
<dbReference type="SUPFAM" id="SSF55154">
    <property type="entry name" value="CYTH-like phosphatases"/>
    <property type="match status" value="1"/>
</dbReference>
<name>A0A1J9UNA0_9BACI</name>
<feature type="domain" description="CYTH" evidence="1">
    <location>
        <begin position="4"/>
        <end position="190"/>
    </location>
</feature>
<evidence type="ECO:0000313" key="5">
    <source>
        <dbReference type="Proteomes" id="UP000272492"/>
    </source>
</evidence>
<dbReference type="InterPro" id="IPR033469">
    <property type="entry name" value="CYTH-like_dom_sf"/>
</dbReference>
<sequence length="192" mass="22193">MTQEIEIEFKNIVTEEEFGTLCKSFSIEVFTKQVNHYFETPNFSLKEAGSALRIRHKGETYTLTLKQPAEVGLLETHQVVTAEEANMMMETNVIIQGAVMDQLHKLQIPVSALTYMGSLTTERAETLFEGGTLVFDHSFYYNHDDYEIEFEVQDEETGKAAFMHLLKQYDIPIRHTNNKVKRFFLAKQNKAR</sequence>
<dbReference type="SMART" id="SM01118">
    <property type="entry name" value="CYTH"/>
    <property type="match status" value="1"/>
</dbReference>
<dbReference type="Proteomes" id="UP000272492">
    <property type="component" value="Chromosome"/>
</dbReference>
<dbReference type="PIRSF" id="PIRSF012526">
    <property type="entry name" value="CYTH_UCP012526"/>
    <property type="match status" value="1"/>
</dbReference>
<dbReference type="EMBL" id="CP034548">
    <property type="protein sequence ID" value="AZQ48645.1"/>
    <property type="molecule type" value="Genomic_DNA"/>
</dbReference>
<dbReference type="Gene3D" id="2.40.320.10">
    <property type="entry name" value="Hypothetical Protein Pfu-838710-001"/>
    <property type="match status" value="1"/>
</dbReference>
<dbReference type="InterPro" id="IPR023577">
    <property type="entry name" value="CYTH_domain"/>
</dbReference>
<organism evidence="3 4">
    <name type="scientific">Bacillus albus</name>
    <dbReference type="NCBI Taxonomy" id="2026189"/>
    <lineage>
        <taxon>Bacteria</taxon>
        <taxon>Bacillati</taxon>
        <taxon>Bacillota</taxon>
        <taxon>Bacilli</taxon>
        <taxon>Bacillales</taxon>
        <taxon>Bacillaceae</taxon>
        <taxon>Bacillus</taxon>
        <taxon>Bacillus cereus group</taxon>
    </lineage>
</organism>
<dbReference type="GeneID" id="83634825"/>
<evidence type="ECO:0000259" key="1">
    <source>
        <dbReference type="PROSITE" id="PS51707"/>
    </source>
</evidence>
<accession>A0A1J9UNA0</accession>
<proteinExistence type="predicted"/>
<evidence type="ECO:0000313" key="3">
    <source>
        <dbReference type="EMBL" id="OJD70771.1"/>
    </source>
</evidence>
<evidence type="ECO:0000313" key="4">
    <source>
        <dbReference type="Proteomes" id="UP000181873"/>
    </source>
</evidence>
<dbReference type="AlphaFoldDB" id="A0A1J9UNA0"/>
<keyword evidence="5" id="KW-1185">Reference proteome</keyword>